<evidence type="ECO:0000256" key="1">
    <source>
        <dbReference type="SAM" id="Coils"/>
    </source>
</evidence>
<evidence type="ECO:0000313" key="3">
    <source>
        <dbReference type="EMBL" id="OWM89574.1"/>
    </source>
</evidence>
<dbReference type="AlphaFoldDB" id="A0A218XX93"/>
<reference evidence="4" key="1">
    <citation type="journal article" date="2017" name="Plant J.">
        <title>The pomegranate (Punica granatum L.) genome and the genomics of punicalagin biosynthesis.</title>
        <authorList>
            <person name="Qin G."/>
            <person name="Xu C."/>
            <person name="Ming R."/>
            <person name="Tang H."/>
            <person name="Guyot R."/>
            <person name="Kramer E.M."/>
            <person name="Hu Y."/>
            <person name="Yi X."/>
            <person name="Qi Y."/>
            <person name="Xu X."/>
            <person name="Gao Z."/>
            <person name="Pan H."/>
            <person name="Jian J."/>
            <person name="Tian Y."/>
            <person name="Yue Z."/>
            <person name="Xu Y."/>
        </authorList>
    </citation>
    <scope>NUCLEOTIDE SEQUENCE [LARGE SCALE GENOMIC DNA]</scope>
    <source>
        <strain evidence="4">cv. Dabenzi</strain>
    </source>
</reference>
<feature type="domain" description="DUF1664" evidence="2">
    <location>
        <begin position="93"/>
        <end position="216"/>
    </location>
</feature>
<protein>
    <recommendedName>
        <fullName evidence="2">DUF1664 domain-containing protein</fullName>
    </recommendedName>
</protein>
<dbReference type="InterPro" id="IPR012458">
    <property type="entry name" value="DUF1664"/>
</dbReference>
<proteinExistence type="predicted"/>
<dbReference type="Pfam" id="PF07889">
    <property type="entry name" value="DUF1664"/>
    <property type="match status" value="1"/>
</dbReference>
<gene>
    <name evidence="3" type="ORF">CDL15_Pgr024322</name>
</gene>
<dbReference type="Proteomes" id="UP000197138">
    <property type="component" value="Unassembled WGS sequence"/>
</dbReference>
<sequence>MAMQSGVGLSKILVLAGAGYTGTILFKNGKLSDIFGELQALVKGLEKSGKDSEGETDHAEAIAAQVRRLAMEVRQLASSRQITVLNGNSGQMGNLTSMVVPAAAVGALGYGYMWWKGIAFSDLMYVTKRSMANAVTSLTQNLEKVTEALSAAKKHLTQRMENLDGKMDDQRELSREIRENVSVVRENLNGLGYELDSLQKMVSGLDWRMGTLEFKQDWANEGVRYLCHVASGQKVEMPKLLQEQIKVSGTSRGSLTYPDPQGLKEFADAFSVGTVRSASDAVLQDHDDRSDQRPKVLARVARISLGSVFGVLV</sequence>
<dbReference type="EMBL" id="MTKT01000666">
    <property type="protein sequence ID" value="OWM89574.1"/>
    <property type="molecule type" value="Genomic_DNA"/>
</dbReference>
<dbReference type="PANTHER" id="PTHR46667">
    <property type="entry name" value="OS05G0182700 PROTEIN"/>
    <property type="match status" value="1"/>
</dbReference>
<feature type="coiled-coil region" evidence="1">
    <location>
        <begin position="135"/>
        <end position="180"/>
    </location>
</feature>
<evidence type="ECO:0000313" key="4">
    <source>
        <dbReference type="Proteomes" id="UP000197138"/>
    </source>
</evidence>
<dbReference type="PANTHER" id="PTHR46667:SF6">
    <property type="entry name" value="OS01G0185100 PROTEIN"/>
    <property type="match status" value="1"/>
</dbReference>
<organism evidence="3 4">
    <name type="scientific">Punica granatum</name>
    <name type="common">Pomegranate</name>
    <dbReference type="NCBI Taxonomy" id="22663"/>
    <lineage>
        <taxon>Eukaryota</taxon>
        <taxon>Viridiplantae</taxon>
        <taxon>Streptophyta</taxon>
        <taxon>Embryophyta</taxon>
        <taxon>Tracheophyta</taxon>
        <taxon>Spermatophyta</taxon>
        <taxon>Magnoliopsida</taxon>
        <taxon>eudicotyledons</taxon>
        <taxon>Gunneridae</taxon>
        <taxon>Pentapetalae</taxon>
        <taxon>rosids</taxon>
        <taxon>malvids</taxon>
        <taxon>Myrtales</taxon>
        <taxon>Lythraceae</taxon>
        <taxon>Punica</taxon>
    </lineage>
</organism>
<name>A0A218XX93_PUNGR</name>
<accession>A0A218XX93</accession>
<evidence type="ECO:0000259" key="2">
    <source>
        <dbReference type="Pfam" id="PF07889"/>
    </source>
</evidence>
<comment type="caution">
    <text evidence="3">The sequence shown here is derived from an EMBL/GenBank/DDBJ whole genome shotgun (WGS) entry which is preliminary data.</text>
</comment>
<dbReference type="SUPFAM" id="SSF58010">
    <property type="entry name" value="Fibrinogen coiled-coil and central regions"/>
    <property type="match status" value="1"/>
</dbReference>
<keyword evidence="1" id="KW-0175">Coiled coil</keyword>